<evidence type="ECO:0000256" key="1">
    <source>
        <dbReference type="SAM" id="MobiDB-lite"/>
    </source>
</evidence>
<dbReference type="Proteomes" id="UP001163064">
    <property type="component" value="Unassembled WGS sequence"/>
</dbReference>
<name>A0ABT3U1R8_9ACTN</name>
<evidence type="ECO:0000313" key="3">
    <source>
        <dbReference type="Proteomes" id="UP001163064"/>
    </source>
</evidence>
<comment type="caution">
    <text evidence="2">The sequence shown here is derived from an EMBL/GenBank/DDBJ whole genome shotgun (WGS) entry which is preliminary data.</text>
</comment>
<protein>
    <submittedName>
        <fullName evidence="2">Uncharacterized protein</fullName>
    </submittedName>
</protein>
<feature type="region of interest" description="Disordered" evidence="1">
    <location>
        <begin position="113"/>
        <end position="136"/>
    </location>
</feature>
<organism evidence="2 3">
    <name type="scientific">Streptomyces beihaiensis</name>
    <dbReference type="NCBI Taxonomy" id="2984495"/>
    <lineage>
        <taxon>Bacteria</taxon>
        <taxon>Bacillati</taxon>
        <taxon>Actinomycetota</taxon>
        <taxon>Actinomycetes</taxon>
        <taxon>Kitasatosporales</taxon>
        <taxon>Streptomycetaceae</taxon>
        <taxon>Streptomyces</taxon>
    </lineage>
</organism>
<accession>A0ABT3U1R8</accession>
<evidence type="ECO:0000313" key="2">
    <source>
        <dbReference type="EMBL" id="MCX3063000.1"/>
    </source>
</evidence>
<gene>
    <name evidence="2" type="ORF">OFY01_25210</name>
</gene>
<keyword evidence="3" id="KW-1185">Reference proteome</keyword>
<dbReference type="EMBL" id="JAPHNL010000292">
    <property type="protein sequence ID" value="MCX3063000.1"/>
    <property type="molecule type" value="Genomic_DNA"/>
</dbReference>
<sequence>MARMFVDGDDVVVHLSWWEKAAARRGDVRVPLSAVNRVTVEPDWWRVLRGVPHRGLWIPGARCIGTRRHHAGKDFVAIRPSRPVVCVELRASAPFRLLAVSVAREARAAARSLGASAPDIDTSTPWRQPLPVPEEN</sequence>
<dbReference type="RefSeq" id="WP_266603577.1">
    <property type="nucleotide sequence ID" value="NZ_JAPHNL010000292.1"/>
</dbReference>
<proteinExistence type="predicted"/>
<reference evidence="2" key="1">
    <citation type="submission" date="2022-10" db="EMBL/GenBank/DDBJ databases">
        <title>Streptomyces beihaiensis sp. nov., a chitin degrading actinobacterium, isolated from shrimp pond soil.</title>
        <authorList>
            <person name="Xie J."/>
            <person name="Shen N."/>
        </authorList>
    </citation>
    <scope>NUCLEOTIDE SEQUENCE</scope>
    <source>
        <strain evidence="2">GXMU-J5</strain>
    </source>
</reference>